<keyword evidence="1" id="KW-0732">Signal</keyword>
<dbReference type="HOGENOM" id="CLU_1230570_0_0_1"/>
<sequence length="225" mass="25111">MKSTLAALWLIPAILSVGSFPVENYSLDYSLEEESFSVELSKRTHPAAPPPTPAEFHAPPNTCPADRPVFWVNQRSPEVTLDVGSRRQGLSGYFTIVLDPVTHHARTAGVEFFGDGVHISPSYTVRARTVPPPRPRGDGAGPFDTFVEVRIRSPAQTTPNGADNGLDYYWRGTEPSFVMRVTQETYRGHRHQSWRIRWDRIYSPAIAVFLVPLAGRRCTTGQRPP</sequence>
<name>M3CLE7_SPHMS</name>
<dbReference type="AlphaFoldDB" id="M3CLE7"/>
<gene>
    <name evidence="2" type="ORF">SEPMUDRAFT_106910</name>
</gene>
<organism evidence="2 3">
    <name type="scientific">Sphaerulina musiva (strain SO2202)</name>
    <name type="common">Poplar stem canker fungus</name>
    <name type="synonym">Septoria musiva</name>
    <dbReference type="NCBI Taxonomy" id="692275"/>
    <lineage>
        <taxon>Eukaryota</taxon>
        <taxon>Fungi</taxon>
        <taxon>Dikarya</taxon>
        <taxon>Ascomycota</taxon>
        <taxon>Pezizomycotina</taxon>
        <taxon>Dothideomycetes</taxon>
        <taxon>Dothideomycetidae</taxon>
        <taxon>Mycosphaerellales</taxon>
        <taxon>Mycosphaerellaceae</taxon>
        <taxon>Sphaerulina</taxon>
    </lineage>
</organism>
<reference evidence="2 3" key="1">
    <citation type="journal article" date="2012" name="PLoS Pathog.">
        <title>Diverse lifestyles and strategies of plant pathogenesis encoded in the genomes of eighteen Dothideomycetes fungi.</title>
        <authorList>
            <person name="Ohm R.A."/>
            <person name="Feau N."/>
            <person name="Henrissat B."/>
            <person name="Schoch C.L."/>
            <person name="Horwitz B.A."/>
            <person name="Barry K.W."/>
            <person name="Condon B.J."/>
            <person name="Copeland A.C."/>
            <person name="Dhillon B."/>
            <person name="Glaser F."/>
            <person name="Hesse C.N."/>
            <person name="Kosti I."/>
            <person name="LaButti K."/>
            <person name="Lindquist E.A."/>
            <person name="Lucas S."/>
            <person name="Salamov A.A."/>
            <person name="Bradshaw R.E."/>
            <person name="Ciuffetti L."/>
            <person name="Hamelin R.C."/>
            <person name="Kema G.H.J."/>
            <person name="Lawrence C."/>
            <person name="Scott J.A."/>
            <person name="Spatafora J.W."/>
            <person name="Turgeon B.G."/>
            <person name="de Wit P.J.G.M."/>
            <person name="Zhong S."/>
            <person name="Goodwin S.B."/>
            <person name="Grigoriev I.V."/>
        </authorList>
    </citation>
    <scope>NUCLEOTIDE SEQUENCE [LARGE SCALE GENOMIC DNA]</scope>
    <source>
        <strain evidence="2 3">SO2202</strain>
    </source>
</reference>
<protein>
    <submittedName>
        <fullName evidence="2">Uncharacterized protein</fullName>
    </submittedName>
</protein>
<dbReference type="OrthoDB" id="3635213at2759"/>
<evidence type="ECO:0000313" key="3">
    <source>
        <dbReference type="Proteomes" id="UP000016931"/>
    </source>
</evidence>
<feature type="signal peptide" evidence="1">
    <location>
        <begin position="1"/>
        <end position="19"/>
    </location>
</feature>
<dbReference type="GeneID" id="27897794"/>
<proteinExistence type="predicted"/>
<dbReference type="Proteomes" id="UP000016931">
    <property type="component" value="Unassembled WGS sequence"/>
</dbReference>
<keyword evidence="3" id="KW-1185">Reference proteome</keyword>
<dbReference type="RefSeq" id="XP_016762739.1">
    <property type="nucleotide sequence ID" value="XM_016900657.1"/>
</dbReference>
<accession>M3CLE7</accession>
<feature type="chain" id="PRO_5004031995" evidence="1">
    <location>
        <begin position="20"/>
        <end position="225"/>
    </location>
</feature>
<evidence type="ECO:0000313" key="2">
    <source>
        <dbReference type="EMBL" id="EMF14618.1"/>
    </source>
</evidence>
<dbReference type="EMBL" id="KB456262">
    <property type="protein sequence ID" value="EMF14618.1"/>
    <property type="molecule type" value="Genomic_DNA"/>
</dbReference>
<evidence type="ECO:0000256" key="1">
    <source>
        <dbReference type="SAM" id="SignalP"/>
    </source>
</evidence>